<dbReference type="Proteomes" id="UP000664132">
    <property type="component" value="Unassembled WGS sequence"/>
</dbReference>
<dbReference type="EMBL" id="JAFJYH010000049">
    <property type="protein sequence ID" value="KAG4422448.1"/>
    <property type="molecule type" value="Genomic_DNA"/>
</dbReference>
<protein>
    <submittedName>
        <fullName evidence="2">Uncharacterized protein</fullName>
    </submittedName>
</protein>
<feature type="region of interest" description="Disordered" evidence="1">
    <location>
        <begin position="31"/>
        <end position="164"/>
    </location>
</feature>
<sequence length="172" mass="18395">MELLRQQETLQLAFAGQPLLLQQFVQQQQEATQHLHHNHQQPQAQAQAQAQAPQPTNQQRLIQERLSALRKKEADRLAASAHSRPPHPSTPAHATAQPDFGAALRTAAPGVSSSPFGSYSCSSSSSSSSSVFPPASSLNSFISSSAPSPAPAPSSRPRKFDGLASQVNFVVR</sequence>
<evidence type="ECO:0000313" key="3">
    <source>
        <dbReference type="Proteomes" id="UP000664132"/>
    </source>
</evidence>
<keyword evidence="3" id="KW-1185">Reference proteome</keyword>
<feature type="compositionally biased region" description="Low complexity" evidence="1">
    <location>
        <begin position="112"/>
        <end position="147"/>
    </location>
</feature>
<feature type="compositionally biased region" description="Low complexity" evidence="1">
    <location>
        <begin position="40"/>
        <end position="55"/>
    </location>
</feature>
<evidence type="ECO:0000256" key="1">
    <source>
        <dbReference type="SAM" id="MobiDB-lite"/>
    </source>
</evidence>
<evidence type="ECO:0000313" key="2">
    <source>
        <dbReference type="EMBL" id="KAG4422448.1"/>
    </source>
</evidence>
<comment type="caution">
    <text evidence="2">The sequence shown here is derived from an EMBL/GenBank/DDBJ whole genome shotgun (WGS) entry which is preliminary data.</text>
</comment>
<organism evidence="2 3">
    <name type="scientific">Cadophora malorum</name>
    <dbReference type="NCBI Taxonomy" id="108018"/>
    <lineage>
        <taxon>Eukaryota</taxon>
        <taxon>Fungi</taxon>
        <taxon>Dikarya</taxon>
        <taxon>Ascomycota</taxon>
        <taxon>Pezizomycotina</taxon>
        <taxon>Leotiomycetes</taxon>
        <taxon>Helotiales</taxon>
        <taxon>Ploettnerulaceae</taxon>
        <taxon>Cadophora</taxon>
    </lineage>
</organism>
<name>A0A8H7WCW4_9HELO</name>
<accession>A0A8H7WCW4</accession>
<proteinExistence type="predicted"/>
<reference evidence="2" key="1">
    <citation type="submission" date="2021-02" db="EMBL/GenBank/DDBJ databases">
        <title>Genome sequence Cadophora malorum strain M34.</title>
        <authorList>
            <person name="Stefanovic E."/>
            <person name="Vu D."/>
            <person name="Scully C."/>
            <person name="Dijksterhuis J."/>
            <person name="Roader J."/>
            <person name="Houbraken J."/>
        </authorList>
    </citation>
    <scope>NUCLEOTIDE SEQUENCE</scope>
    <source>
        <strain evidence="2">M34</strain>
    </source>
</reference>
<gene>
    <name evidence="2" type="ORF">IFR04_004472</name>
</gene>
<dbReference type="AlphaFoldDB" id="A0A8H7WCW4"/>